<dbReference type="OrthoDB" id="5873711at2759"/>
<evidence type="ECO:0000313" key="2">
    <source>
        <dbReference type="Proteomes" id="UP000053766"/>
    </source>
</evidence>
<dbReference type="AlphaFoldDB" id="A0A0D8Y7U4"/>
<reference evidence="2" key="2">
    <citation type="journal article" date="2016" name="Sci. Rep.">
        <title>Dictyocaulus viviparus genome, variome and transcriptome elucidate lungworm biology and support future intervention.</title>
        <authorList>
            <person name="McNulty S.N."/>
            <person name="Strube C."/>
            <person name="Rosa B.A."/>
            <person name="Martin J.C."/>
            <person name="Tyagi R."/>
            <person name="Choi Y.J."/>
            <person name="Wang Q."/>
            <person name="Hallsworth Pepin K."/>
            <person name="Zhang X."/>
            <person name="Ozersky P."/>
            <person name="Wilson R.K."/>
            <person name="Sternberg P.W."/>
            <person name="Gasser R.B."/>
            <person name="Mitreva M."/>
        </authorList>
    </citation>
    <scope>NUCLEOTIDE SEQUENCE [LARGE SCALE GENOMIC DNA]</scope>
    <source>
        <strain evidence="2">HannoverDv2000</strain>
    </source>
</reference>
<reference evidence="1 2" key="1">
    <citation type="submission" date="2013-11" db="EMBL/GenBank/DDBJ databases">
        <title>Draft genome of the bovine lungworm Dictyocaulus viviparus.</title>
        <authorList>
            <person name="Mitreva M."/>
        </authorList>
    </citation>
    <scope>NUCLEOTIDE SEQUENCE [LARGE SCALE GENOMIC DNA]</scope>
    <source>
        <strain evidence="1 2">HannoverDv2000</strain>
    </source>
</reference>
<sequence>MARKDHGHSLYSDLEIIKEKDTNTSTKKRRRRIIPTNNKDFKSVEFWNEMHELQGQWIQKICTSAFPRCEAINYSEECWDFLTKVYSMFRNRPLELQQSIQLYICDAIKIVEFLTMRGCDEVSNSLSKFVLTVFRRYLKNRKNLNELNQGWVQSREIMRIVCQSPTVVDILLGLIAAINEIMLKSVLFFVDVKIRAEDDM</sequence>
<accession>A0A0D8Y7U4</accession>
<evidence type="ECO:0000313" key="1">
    <source>
        <dbReference type="EMBL" id="KJH52780.1"/>
    </source>
</evidence>
<dbReference type="Proteomes" id="UP000053766">
    <property type="component" value="Unassembled WGS sequence"/>
</dbReference>
<dbReference type="EMBL" id="KN716159">
    <property type="protein sequence ID" value="KJH52780.1"/>
    <property type="molecule type" value="Genomic_DNA"/>
</dbReference>
<organism evidence="1 2">
    <name type="scientific">Dictyocaulus viviparus</name>
    <name type="common">Bovine lungworm</name>
    <dbReference type="NCBI Taxonomy" id="29172"/>
    <lineage>
        <taxon>Eukaryota</taxon>
        <taxon>Metazoa</taxon>
        <taxon>Ecdysozoa</taxon>
        <taxon>Nematoda</taxon>
        <taxon>Chromadorea</taxon>
        <taxon>Rhabditida</taxon>
        <taxon>Rhabditina</taxon>
        <taxon>Rhabditomorpha</taxon>
        <taxon>Strongyloidea</taxon>
        <taxon>Metastrongylidae</taxon>
        <taxon>Dictyocaulus</taxon>
    </lineage>
</organism>
<proteinExistence type="predicted"/>
<protein>
    <submittedName>
        <fullName evidence="1">Uncharacterized protein</fullName>
    </submittedName>
</protein>
<keyword evidence="2" id="KW-1185">Reference proteome</keyword>
<name>A0A0D8Y7U4_DICVI</name>
<gene>
    <name evidence="1" type="ORF">DICVIV_00987</name>
</gene>